<dbReference type="PANTHER" id="PTHR42748:SF7">
    <property type="entry name" value="NMRA LIKE REDOX SENSOR 1-RELATED"/>
    <property type="match status" value="1"/>
</dbReference>
<sequence>MTTRRIVTIFGATGQQGSSVVDALLSEGIFVPRAVTRSAGSTAAKALAARGCEVVEADACDKEAVRRAVDGAECVFGVTVPFTSAPELEQGLNMVDASKEAGVKFFVFSSLVSAAEVSNGKYTKCVHYEDKADIEKHLKASGISNAILMTGFFLENLVTIMPLKQTETGYHIEAPAVINKTNLMSWIGKELGSAVAALMRNYTDKLEEINGQNFILGGSRPTLEEVAAEIGKALGKPTTIKQCARLGFPALDEMFDFVAEFDVYAGKAVPDPRLLAYGAQVGTVAEFAEAVIKPYLEKQTQ</sequence>
<evidence type="ECO:0000256" key="1">
    <source>
        <dbReference type="ARBA" id="ARBA00006328"/>
    </source>
</evidence>
<dbReference type="PANTHER" id="PTHR42748">
    <property type="entry name" value="NITROGEN METABOLITE REPRESSION PROTEIN NMRA FAMILY MEMBER"/>
    <property type="match status" value="1"/>
</dbReference>
<proteinExistence type="inferred from homology"/>
<gene>
    <name evidence="4" type="ORF">BD626DRAFT_455079</name>
</gene>
<dbReference type="InterPro" id="IPR036291">
    <property type="entry name" value="NAD(P)-bd_dom_sf"/>
</dbReference>
<dbReference type="Proteomes" id="UP000320762">
    <property type="component" value="Unassembled WGS sequence"/>
</dbReference>
<comment type="similarity">
    <text evidence="1">Belongs to the NmrA-type oxidoreductase family.</text>
</comment>
<feature type="domain" description="NmrA-like" evidence="3">
    <location>
        <begin position="6"/>
        <end position="243"/>
    </location>
</feature>
<dbReference type="InterPro" id="IPR008030">
    <property type="entry name" value="NmrA-like"/>
</dbReference>
<evidence type="ECO:0000256" key="2">
    <source>
        <dbReference type="ARBA" id="ARBA00022857"/>
    </source>
</evidence>
<keyword evidence="2" id="KW-0521">NADP</keyword>
<protein>
    <recommendedName>
        <fullName evidence="3">NmrA-like domain-containing protein</fullName>
    </recommendedName>
</protein>
<name>A0A550CJJ9_9AGAR</name>
<dbReference type="GO" id="GO:0005634">
    <property type="term" value="C:nucleus"/>
    <property type="evidence" value="ECO:0007669"/>
    <property type="project" value="TreeGrafter"/>
</dbReference>
<evidence type="ECO:0000313" key="4">
    <source>
        <dbReference type="EMBL" id="TRM64985.1"/>
    </source>
</evidence>
<evidence type="ECO:0000313" key="5">
    <source>
        <dbReference type="Proteomes" id="UP000320762"/>
    </source>
</evidence>
<dbReference type="Pfam" id="PF05368">
    <property type="entry name" value="NmrA"/>
    <property type="match status" value="1"/>
</dbReference>
<dbReference type="EMBL" id="VDMD01000006">
    <property type="protein sequence ID" value="TRM64985.1"/>
    <property type="molecule type" value="Genomic_DNA"/>
</dbReference>
<dbReference type="InterPro" id="IPR051164">
    <property type="entry name" value="NmrA-like_oxidored"/>
</dbReference>
<dbReference type="OrthoDB" id="419598at2759"/>
<evidence type="ECO:0000259" key="3">
    <source>
        <dbReference type="Pfam" id="PF05368"/>
    </source>
</evidence>
<keyword evidence="5" id="KW-1185">Reference proteome</keyword>
<comment type="caution">
    <text evidence="4">The sequence shown here is derived from an EMBL/GenBank/DDBJ whole genome shotgun (WGS) entry which is preliminary data.</text>
</comment>
<organism evidence="4 5">
    <name type="scientific">Schizophyllum amplum</name>
    <dbReference type="NCBI Taxonomy" id="97359"/>
    <lineage>
        <taxon>Eukaryota</taxon>
        <taxon>Fungi</taxon>
        <taxon>Dikarya</taxon>
        <taxon>Basidiomycota</taxon>
        <taxon>Agaricomycotina</taxon>
        <taxon>Agaricomycetes</taxon>
        <taxon>Agaricomycetidae</taxon>
        <taxon>Agaricales</taxon>
        <taxon>Schizophyllaceae</taxon>
        <taxon>Schizophyllum</taxon>
    </lineage>
</organism>
<dbReference type="Gene3D" id="3.90.25.10">
    <property type="entry name" value="UDP-galactose 4-epimerase, domain 1"/>
    <property type="match status" value="1"/>
</dbReference>
<dbReference type="AlphaFoldDB" id="A0A550CJJ9"/>
<dbReference type="SUPFAM" id="SSF51735">
    <property type="entry name" value="NAD(P)-binding Rossmann-fold domains"/>
    <property type="match status" value="1"/>
</dbReference>
<dbReference type="STRING" id="97359.A0A550CJJ9"/>
<accession>A0A550CJJ9</accession>
<reference evidence="4 5" key="1">
    <citation type="journal article" date="2019" name="New Phytol.">
        <title>Comparative genomics reveals unique wood-decay strategies and fruiting body development in the Schizophyllaceae.</title>
        <authorList>
            <person name="Almasi E."/>
            <person name="Sahu N."/>
            <person name="Krizsan K."/>
            <person name="Balint B."/>
            <person name="Kovacs G.M."/>
            <person name="Kiss B."/>
            <person name="Cseklye J."/>
            <person name="Drula E."/>
            <person name="Henrissat B."/>
            <person name="Nagy I."/>
            <person name="Chovatia M."/>
            <person name="Adam C."/>
            <person name="LaButti K."/>
            <person name="Lipzen A."/>
            <person name="Riley R."/>
            <person name="Grigoriev I.V."/>
            <person name="Nagy L.G."/>
        </authorList>
    </citation>
    <scope>NUCLEOTIDE SEQUENCE [LARGE SCALE GENOMIC DNA]</scope>
    <source>
        <strain evidence="4 5">NL-1724</strain>
    </source>
</reference>
<dbReference type="Gene3D" id="3.40.50.720">
    <property type="entry name" value="NAD(P)-binding Rossmann-like Domain"/>
    <property type="match status" value="1"/>
</dbReference>